<evidence type="ECO:0000256" key="7">
    <source>
        <dbReference type="HAMAP-Rule" id="MF_00201"/>
    </source>
</evidence>
<evidence type="ECO:0000256" key="6">
    <source>
        <dbReference type="ARBA" id="ARBA00033409"/>
    </source>
</evidence>
<dbReference type="AlphaFoldDB" id="A0A3A3GP48"/>
<accession>A0A3A3GP48</accession>
<dbReference type="GO" id="GO:0043590">
    <property type="term" value="C:bacterial nucleoid"/>
    <property type="evidence" value="ECO:0007669"/>
    <property type="project" value="TreeGrafter"/>
</dbReference>
<dbReference type="OrthoDB" id="9797083at2"/>
<comment type="caution">
    <text evidence="9">The sequence shown here is derived from an EMBL/GenBank/DDBJ whole genome shotgun (WGS) entry which is preliminary data.</text>
</comment>
<dbReference type="InterPro" id="IPR022572">
    <property type="entry name" value="DNA_rep/recomb_RecO_N"/>
</dbReference>
<evidence type="ECO:0000313" key="10">
    <source>
        <dbReference type="Proteomes" id="UP000266177"/>
    </source>
</evidence>
<dbReference type="Proteomes" id="UP000266177">
    <property type="component" value="Unassembled WGS sequence"/>
</dbReference>
<dbReference type="GO" id="GO:0006310">
    <property type="term" value="P:DNA recombination"/>
    <property type="evidence" value="ECO:0007669"/>
    <property type="project" value="UniProtKB-UniRule"/>
</dbReference>
<dbReference type="PANTHER" id="PTHR33991">
    <property type="entry name" value="DNA REPAIR PROTEIN RECO"/>
    <property type="match status" value="1"/>
</dbReference>
<keyword evidence="4 7" id="KW-0233">DNA recombination</keyword>
<reference evidence="9 10" key="1">
    <citation type="submission" date="2018-09" db="EMBL/GenBank/DDBJ databases">
        <title>Paenibacillus SK2017-BO5.</title>
        <authorList>
            <person name="Piskunova J.V."/>
            <person name="Dubiley S.A."/>
            <person name="Severinov K.V."/>
        </authorList>
    </citation>
    <scope>NUCLEOTIDE SEQUENCE [LARGE SCALE GENOMIC DNA]</scope>
    <source>
        <strain evidence="9 10">BO5</strain>
    </source>
</reference>
<dbReference type="NCBIfam" id="TIGR00613">
    <property type="entry name" value="reco"/>
    <property type="match status" value="1"/>
</dbReference>
<dbReference type="InterPro" id="IPR037278">
    <property type="entry name" value="ARFGAP/RecO"/>
</dbReference>
<gene>
    <name evidence="7 9" type="primary">recO</name>
    <name evidence="9" type="ORF">DQX05_04315</name>
</gene>
<proteinExistence type="inferred from homology"/>
<dbReference type="PANTHER" id="PTHR33991:SF1">
    <property type="entry name" value="DNA REPAIR PROTEIN RECO"/>
    <property type="match status" value="1"/>
</dbReference>
<dbReference type="HAMAP" id="MF_00201">
    <property type="entry name" value="RecO"/>
    <property type="match status" value="1"/>
</dbReference>
<dbReference type="Gene3D" id="1.20.1440.120">
    <property type="entry name" value="Recombination protein O, C-terminal domain"/>
    <property type="match status" value="1"/>
</dbReference>
<sequence length="254" mass="28620">MLYRVEGIVIRSMDYGEGNKIITLCTKSHGKVGVLVRGAKKVRSRHAAATQLFTYGEYVYFRGMGHIGTLNSCEILEGHHTLREQLHLAAYASYAAELVDRALQDEEAGGAMFDQLHAYLEALEAGKDAQVTTHLLEMKLWQRTGVGPQLYACVSCGREDDLSGVGWRLGGAFCRACLMREHEQYKAGPAMLTLLRQFEKADLRRLGNVTLKPETKLRLRAFMRGYMDTHVGVRLKSQQFLDQMEKYDLANLDD</sequence>
<keyword evidence="3 7" id="KW-0227">DNA damage</keyword>
<evidence type="ECO:0000256" key="1">
    <source>
        <dbReference type="ARBA" id="ARBA00007452"/>
    </source>
</evidence>
<dbReference type="InterPro" id="IPR003717">
    <property type="entry name" value="RecO"/>
</dbReference>
<dbReference type="GO" id="GO:0006302">
    <property type="term" value="P:double-strand break repair"/>
    <property type="evidence" value="ECO:0007669"/>
    <property type="project" value="TreeGrafter"/>
</dbReference>
<dbReference type="Pfam" id="PF11967">
    <property type="entry name" value="RecO_N"/>
    <property type="match status" value="1"/>
</dbReference>
<comment type="similarity">
    <text evidence="1 7">Belongs to the RecO family.</text>
</comment>
<dbReference type="Gene3D" id="2.40.50.140">
    <property type="entry name" value="Nucleic acid-binding proteins"/>
    <property type="match status" value="1"/>
</dbReference>
<feature type="domain" description="DNA replication/recombination mediator RecO N-terminal" evidence="8">
    <location>
        <begin position="1"/>
        <end position="77"/>
    </location>
</feature>
<dbReference type="InterPro" id="IPR012340">
    <property type="entry name" value="NA-bd_OB-fold"/>
</dbReference>
<dbReference type="RefSeq" id="WP_119791167.1">
    <property type="nucleotide sequence ID" value="NZ_QYZD01000002.1"/>
</dbReference>
<comment type="function">
    <text evidence="7">Involved in DNA repair and RecF pathway recombination.</text>
</comment>
<dbReference type="SUPFAM" id="SSF57863">
    <property type="entry name" value="ArfGap/RecO-like zinc finger"/>
    <property type="match status" value="1"/>
</dbReference>
<protein>
    <recommendedName>
        <fullName evidence="2 7">DNA repair protein RecO</fullName>
    </recommendedName>
    <alternativeName>
        <fullName evidence="6 7">Recombination protein O</fullName>
    </alternativeName>
</protein>
<evidence type="ECO:0000313" key="9">
    <source>
        <dbReference type="EMBL" id="RJG26120.1"/>
    </source>
</evidence>
<keyword evidence="5 7" id="KW-0234">DNA repair</keyword>
<evidence type="ECO:0000256" key="2">
    <source>
        <dbReference type="ARBA" id="ARBA00021310"/>
    </source>
</evidence>
<evidence type="ECO:0000259" key="8">
    <source>
        <dbReference type="Pfam" id="PF11967"/>
    </source>
</evidence>
<dbReference type="SUPFAM" id="SSF50249">
    <property type="entry name" value="Nucleic acid-binding proteins"/>
    <property type="match status" value="1"/>
</dbReference>
<organism evidence="9 10">
    <name type="scientific">Paenibacillus thiaminolyticus</name>
    <name type="common">Bacillus thiaminolyticus</name>
    <dbReference type="NCBI Taxonomy" id="49283"/>
    <lineage>
        <taxon>Bacteria</taxon>
        <taxon>Bacillati</taxon>
        <taxon>Bacillota</taxon>
        <taxon>Bacilli</taxon>
        <taxon>Bacillales</taxon>
        <taxon>Paenibacillaceae</taxon>
        <taxon>Paenibacillus</taxon>
    </lineage>
</organism>
<name>A0A3A3GP48_PANTH</name>
<dbReference type="EMBL" id="QYZD01000002">
    <property type="protein sequence ID" value="RJG26120.1"/>
    <property type="molecule type" value="Genomic_DNA"/>
</dbReference>
<evidence type="ECO:0000256" key="3">
    <source>
        <dbReference type="ARBA" id="ARBA00022763"/>
    </source>
</evidence>
<evidence type="ECO:0000256" key="5">
    <source>
        <dbReference type="ARBA" id="ARBA00023204"/>
    </source>
</evidence>
<evidence type="ECO:0000256" key="4">
    <source>
        <dbReference type="ARBA" id="ARBA00023172"/>
    </source>
</evidence>
<dbReference type="InterPro" id="IPR042242">
    <property type="entry name" value="RecO_C"/>
</dbReference>
<dbReference type="Pfam" id="PF02565">
    <property type="entry name" value="RecO_C"/>
    <property type="match status" value="1"/>
</dbReference>